<dbReference type="AlphaFoldDB" id="A0A327NLY4"/>
<dbReference type="PROSITE" id="PS51257">
    <property type="entry name" value="PROKAR_LIPOPROTEIN"/>
    <property type="match status" value="1"/>
</dbReference>
<accession>A0A327NLY4</accession>
<dbReference type="OrthoDB" id="1118927at2"/>
<dbReference type="Proteomes" id="UP000249016">
    <property type="component" value="Unassembled WGS sequence"/>
</dbReference>
<name>A0A327NLY4_9BACT</name>
<gene>
    <name evidence="1" type="ORF">HMF3257_19590</name>
</gene>
<protein>
    <recommendedName>
        <fullName evidence="3">Lipoprotein</fullName>
    </recommendedName>
</protein>
<comment type="caution">
    <text evidence="1">The sequence shown here is derived from an EMBL/GenBank/DDBJ whole genome shotgun (WGS) entry which is preliminary data.</text>
</comment>
<dbReference type="RefSeq" id="WP_111344634.1">
    <property type="nucleotide sequence ID" value="NZ_QLII01000001.1"/>
</dbReference>
<organism evidence="1 2">
    <name type="scientific">Spirosoma telluris</name>
    <dbReference type="NCBI Taxonomy" id="2183553"/>
    <lineage>
        <taxon>Bacteria</taxon>
        <taxon>Pseudomonadati</taxon>
        <taxon>Bacteroidota</taxon>
        <taxon>Cytophagia</taxon>
        <taxon>Cytophagales</taxon>
        <taxon>Cytophagaceae</taxon>
        <taxon>Spirosoma</taxon>
    </lineage>
</organism>
<keyword evidence="2" id="KW-1185">Reference proteome</keyword>
<evidence type="ECO:0000313" key="1">
    <source>
        <dbReference type="EMBL" id="RAI75813.1"/>
    </source>
</evidence>
<reference evidence="1 2" key="1">
    <citation type="submission" date="2018-06" db="EMBL/GenBank/DDBJ databases">
        <title>Spirosoma sp. HMF3257 Genome sequencing and assembly.</title>
        <authorList>
            <person name="Kang H."/>
            <person name="Cha I."/>
            <person name="Kim H."/>
            <person name="Kang J."/>
            <person name="Joh K."/>
        </authorList>
    </citation>
    <scope>NUCLEOTIDE SEQUENCE [LARGE SCALE GENOMIC DNA]</scope>
    <source>
        <strain evidence="1 2">HMF3257</strain>
    </source>
</reference>
<proteinExistence type="predicted"/>
<evidence type="ECO:0000313" key="2">
    <source>
        <dbReference type="Proteomes" id="UP000249016"/>
    </source>
</evidence>
<sequence>MKCFQRIYLAILLCGLLGGCSKEPTPQLLIGEWLWEGSSGGFGGAIIKPAPGERIIMKFTDDSQFSIYQNDTLAYSGTVRIGQAHSIYSGKEEPRIEFEKIKAGSQAKNARYFLSGGIIMSLSTTQLSIGDNVYDGYGSSFVRNQ</sequence>
<dbReference type="EMBL" id="QLII01000001">
    <property type="protein sequence ID" value="RAI75813.1"/>
    <property type="molecule type" value="Genomic_DNA"/>
</dbReference>
<evidence type="ECO:0008006" key="3">
    <source>
        <dbReference type="Google" id="ProtNLM"/>
    </source>
</evidence>